<dbReference type="Proteomes" id="UP000250086">
    <property type="component" value="Unassembled WGS sequence"/>
</dbReference>
<name>A0A2X0V2B7_9GAMM</name>
<dbReference type="Gene3D" id="6.10.10.10">
    <property type="entry name" value="Flagellar export chaperone, C-terminal domain"/>
    <property type="match status" value="1"/>
</dbReference>
<feature type="domain" description="Flagellin N-terminal" evidence="5">
    <location>
        <begin position="5"/>
        <end position="141"/>
    </location>
</feature>
<dbReference type="GO" id="GO:0005576">
    <property type="term" value="C:extracellular region"/>
    <property type="evidence" value="ECO:0007669"/>
    <property type="project" value="UniProtKB-SubCell"/>
</dbReference>
<dbReference type="GO" id="GO:0009288">
    <property type="term" value="C:bacterial-type flagellum"/>
    <property type="evidence" value="ECO:0007669"/>
    <property type="project" value="UniProtKB-SubCell"/>
</dbReference>
<keyword evidence="7" id="KW-0282">Flagellum</keyword>
<comment type="function">
    <text evidence="4">Flagellin is the subunit protein which polymerizes to form the filaments of bacterial flagella.</text>
</comment>
<evidence type="ECO:0000313" key="7">
    <source>
        <dbReference type="EMBL" id="SPT68679.1"/>
    </source>
</evidence>
<keyword evidence="3 4" id="KW-0975">Bacterial flagellum</keyword>
<evidence type="ECO:0000256" key="4">
    <source>
        <dbReference type="RuleBase" id="RU362073"/>
    </source>
</evidence>
<evidence type="ECO:0000259" key="6">
    <source>
        <dbReference type="Pfam" id="PF00700"/>
    </source>
</evidence>
<dbReference type="AlphaFoldDB" id="A0A2X0V2B7"/>
<evidence type="ECO:0000256" key="1">
    <source>
        <dbReference type="ARBA" id="ARBA00005709"/>
    </source>
</evidence>
<dbReference type="InterPro" id="IPR046358">
    <property type="entry name" value="Flagellin_C"/>
</dbReference>
<dbReference type="RefSeq" id="WP_113742935.1">
    <property type="nucleotide sequence ID" value="NZ_UAPV01000001.1"/>
</dbReference>
<dbReference type="EMBL" id="UAPV01000001">
    <property type="protein sequence ID" value="SPT68679.1"/>
    <property type="molecule type" value="Genomic_DNA"/>
</dbReference>
<reference evidence="7 8" key="1">
    <citation type="submission" date="2018-06" db="EMBL/GenBank/DDBJ databases">
        <authorList>
            <consortium name="Pathogen Informatics"/>
            <person name="Doyle S."/>
        </authorList>
    </citation>
    <scope>NUCLEOTIDE SEQUENCE [LARGE SCALE GENOMIC DNA]</scope>
    <source>
        <strain evidence="7 8">NCTC13093</strain>
    </source>
</reference>
<accession>A0A2X0V2B7</accession>
<dbReference type="InterPro" id="IPR042187">
    <property type="entry name" value="Flagellin_C_sub2"/>
</dbReference>
<comment type="subcellular location">
    <subcellularLocation>
        <location evidence="4">Secreted</location>
    </subcellularLocation>
    <subcellularLocation>
        <location evidence="4">Bacterial flagellum</location>
    </subcellularLocation>
</comment>
<dbReference type="Pfam" id="PF00700">
    <property type="entry name" value="Flagellin_C"/>
    <property type="match status" value="1"/>
</dbReference>
<dbReference type="PANTHER" id="PTHR42792">
    <property type="entry name" value="FLAGELLIN"/>
    <property type="match status" value="1"/>
</dbReference>
<sequence length="309" mass="32450">MALFVNTNVSSINGQRNLTNATNNLNTTYQRLSSGLRINSAKDDAAGLQISDRLTSQINGLNQGNRNTNDGIALAQTMEGAMDEMTTMLQRIRTLAVQSSNGTNNAKDREALQQEVAQLSSEITRIACATKFGGEQILAGAGAAAGGGAGGGTGNGLIDKDGNIVIQVGAYNGDTLKMTGFSLGFVLSKIASTALGAAAKLDDHGFDKGAFVISMQSLASKAIDSVDKFISLIDTKRAHLGAMQNRMESSIRNQSNVSMNVSDARARIRDTDFAEESAKLSQQTIIQQAASSMLTQANSRPQLALSLLG</sequence>
<dbReference type="PANTHER" id="PTHR42792:SF2">
    <property type="entry name" value="FLAGELLIN"/>
    <property type="match status" value="1"/>
</dbReference>
<keyword evidence="2 4" id="KW-0964">Secreted</keyword>
<evidence type="ECO:0000259" key="5">
    <source>
        <dbReference type="Pfam" id="PF00669"/>
    </source>
</evidence>
<keyword evidence="7" id="KW-0969">Cilium</keyword>
<evidence type="ECO:0000256" key="3">
    <source>
        <dbReference type="ARBA" id="ARBA00023143"/>
    </source>
</evidence>
<protein>
    <recommendedName>
        <fullName evidence="4">Flagellin</fullName>
    </recommendedName>
</protein>
<dbReference type="Pfam" id="PF00669">
    <property type="entry name" value="Flagellin_N"/>
    <property type="match status" value="1"/>
</dbReference>
<dbReference type="Gene3D" id="1.20.1330.10">
    <property type="entry name" value="f41 fragment of flagellin, N-terminal domain"/>
    <property type="match status" value="1"/>
</dbReference>
<comment type="similarity">
    <text evidence="1 4">Belongs to the bacterial flagellin family.</text>
</comment>
<feature type="domain" description="Flagellin C-terminal" evidence="6">
    <location>
        <begin position="223"/>
        <end position="308"/>
    </location>
</feature>
<dbReference type="InterPro" id="IPR001492">
    <property type="entry name" value="Flagellin"/>
</dbReference>
<gene>
    <name evidence="7" type="primary">fliC_1</name>
    <name evidence="7" type="ORF">NCTC13093_00045</name>
</gene>
<dbReference type="SUPFAM" id="SSF64518">
    <property type="entry name" value="Phase 1 flagellin"/>
    <property type="match status" value="1"/>
</dbReference>
<organism evidence="7 8">
    <name type="scientific">Anaerobiospirillum thomasii</name>
    <dbReference type="NCBI Taxonomy" id="179995"/>
    <lineage>
        <taxon>Bacteria</taxon>
        <taxon>Pseudomonadati</taxon>
        <taxon>Pseudomonadota</taxon>
        <taxon>Gammaproteobacteria</taxon>
        <taxon>Aeromonadales</taxon>
        <taxon>Succinivibrionaceae</taxon>
        <taxon>Anaerobiospirillum</taxon>
    </lineage>
</organism>
<evidence type="ECO:0000256" key="2">
    <source>
        <dbReference type="ARBA" id="ARBA00022525"/>
    </source>
</evidence>
<dbReference type="GO" id="GO:0005198">
    <property type="term" value="F:structural molecule activity"/>
    <property type="evidence" value="ECO:0007669"/>
    <property type="project" value="UniProtKB-UniRule"/>
</dbReference>
<keyword evidence="8" id="KW-1185">Reference proteome</keyword>
<keyword evidence="7" id="KW-0966">Cell projection</keyword>
<dbReference type="PRINTS" id="PR00207">
    <property type="entry name" value="FLAGELLIN"/>
</dbReference>
<evidence type="ECO:0000313" key="8">
    <source>
        <dbReference type="Proteomes" id="UP000250086"/>
    </source>
</evidence>
<proteinExistence type="inferred from homology"/>
<dbReference type="InterPro" id="IPR001029">
    <property type="entry name" value="Flagellin_N"/>
</dbReference>